<accession>A0A9W8K2Q8</accession>
<feature type="compositionally biased region" description="Low complexity" evidence="1">
    <location>
        <begin position="188"/>
        <end position="199"/>
    </location>
</feature>
<comment type="caution">
    <text evidence="2">The sequence shown here is derived from an EMBL/GenBank/DDBJ whole genome shotgun (WGS) entry which is preliminary data.</text>
</comment>
<reference evidence="2" key="1">
    <citation type="submission" date="2022-07" db="EMBL/GenBank/DDBJ databases">
        <title>Genome Sequence of Agrocybe chaxingu.</title>
        <authorList>
            <person name="Buettner E."/>
        </authorList>
    </citation>
    <scope>NUCLEOTIDE SEQUENCE</scope>
    <source>
        <strain evidence="2">MP-N11</strain>
    </source>
</reference>
<dbReference type="Proteomes" id="UP001148786">
    <property type="component" value="Unassembled WGS sequence"/>
</dbReference>
<evidence type="ECO:0000256" key="1">
    <source>
        <dbReference type="SAM" id="MobiDB-lite"/>
    </source>
</evidence>
<keyword evidence="3" id="KW-1185">Reference proteome</keyword>
<dbReference type="AlphaFoldDB" id="A0A9W8K2Q8"/>
<name>A0A9W8K2Q8_9AGAR</name>
<organism evidence="2 3">
    <name type="scientific">Agrocybe chaxingu</name>
    <dbReference type="NCBI Taxonomy" id="84603"/>
    <lineage>
        <taxon>Eukaryota</taxon>
        <taxon>Fungi</taxon>
        <taxon>Dikarya</taxon>
        <taxon>Basidiomycota</taxon>
        <taxon>Agaricomycotina</taxon>
        <taxon>Agaricomycetes</taxon>
        <taxon>Agaricomycetidae</taxon>
        <taxon>Agaricales</taxon>
        <taxon>Agaricineae</taxon>
        <taxon>Strophariaceae</taxon>
        <taxon>Agrocybe</taxon>
    </lineage>
</organism>
<gene>
    <name evidence="2" type="ORF">NLJ89_g4409</name>
</gene>
<feature type="compositionally biased region" description="Basic and acidic residues" evidence="1">
    <location>
        <begin position="145"/>
        <end position="157"/>
    </location>
</feature>
<sequence length="376" mass="41678">MKENNLKQAKMDAFECIETPNPTLLALVKQAAKSTHTPVLPLVQLARKTLSILEETHSKHPDLQDLAHHAIRIVGLLCRGDLEKADGVHFRQIVEDLLHLLVKVANHVNKARFREETVTRAYRDQLQSSFMNALFHIVRQGHREVLDDSDKEGRDTSLPHAPSDALQEAARDQSTPVNYPTLGISLYPSSSTSPPTSASPFGDYPISGHLQPYALYPSNMFAPGFPMHYPPVYPYPFLPPPGTSNTNNSGNIQNIIIANNHQYFTPPRRTSRLLRRRPREPSILDQLRLAQDVAQTISPPFWHTAPPHEPTTFAGQPLYGTGLPVFVPGSSTPYSAFTSDGSSPTPYLPPSPLSWGTRNVQDVGMSSSATQACRYK</sequence>
<dbReference type="OrthoDB" id="10470796at2759"/>
<feature type="region of interest" description="Disordered" evidence="1">
    <location>
        <begin position="145"/>
        <end position="199"/>
    </location>
</feature>
<proteinExistence type="predicted"/>
<evidence type="ECO:0000313" key="3">
    <source>
        <dbReference type="Proteomes" id="UP001148786"/>
    </source>
</evidence>
<protein>
    <submittedName>
        <fullName evidence="2">Uncharacterized protein</fullName>
    </submittedName>
</protein>
<evidence type="ECO:0000313" key="2">
    <source>
        <dbReference type="EMBL" id="KAJ3510896.1"/>
    </source>
</evidence>
<dbReference type="EMBL" id="JANKHO010000363">
    <property type="protein sequence ID" value="KAJ3510896.1"/>
    <property type="molecule type" value="Genomic_DNA"/>
</dbReference>